<dbReference type="GO" id="GO:0016818">
    <property type="term" value="F:hydrolase activity, acting on acid anhydrides, in phosphorus-containing anhydrides"/>
    <property type="evidence" value="ECO:0007669"/>
    <property type="project" value="InterPro"/>
</dbReference>
<sequence>MKKRDYLMRFSIAGFSYYEGAIAFQKLKIGSKLTLKPEPTNIYDKKAVEIYYKNFKLGYLPKCDNKVIAALLKNGINPFDARVQKIHKNEHPENQIGVILYIITEIEKEE</sequence>
<dbReference type="SMART" id="SM00910">
    <property type="entry name" value="HIRAN"/>
    <property type="match status" value="1"/>
</dbReference>
<evidence type="ECO:0000259" key="3">
    <source>
        <dbReference type="SMART" id="SM00910"/>
    </source>
</evidence>
<evidence type="ECO:0000256" key="1">
    <source>
        <dbReference type="ARBA" id="ARBA00022723"/>
    </source>
</evidence>
<keyword evidence="1" id="KW-0479">Metal-binding</keyword>
<organism evidence="4 5">
    <name type="scientific">Polaribacter haliotis</name>
    <dbReference type="NCBI Taxonomy" id="1888915"/>
    <lineage>
        <taxon>Bacteria</taxon>
        <taxon>Pseudomonadati</taxon>
        <taxon>Bacteroidota</taxon>
        <taxon>Flavobacteriia</taxon>
        <taxon>Flavobacteriales</taxon>
        <taxon>Flavobacteriaceae</taxon>
    </lineage>
</organism>
<dbReference type="AlphaFoldDB" id="A0A7L8AFD0"/>
<feature type="domain" description="HIRAN" evidence="3">
    <location>
        <begin position="5"/>
        <end position="110"/>
    </location>
</feature>
<dbReference type="Proteomes" id="UP000516764">
    <property type="component" value="Chromosome"/>
</dbReference>
<gene>
    <name evidence="4" type="ORF">H9I45_15220</name>
</gene>
<dbReference type="GO" id="GO:0003676">
    <property type="term" value="F:nucleic acid binding"/>
    <property type="evidence" value="ECO:0007669"/>
    <property type="project" value="InterPro"/>
</dbReference>
<dbReference type="GO" id="GO:0008270">
    <property type="term" value="F:zinc ion binding"/>
    <property type="evidence" value="ECO:0007669"/>
    <property type="project" value="InterPro"/>
</dbReference>
<reference evidence="4 5" key="1">
    <citation type="journal article" date="2016" name="Int. J. Syst. Evol. Microbiol.">
        <title>Polaribacter haliotis sp. nov., isolated from the gut of abalone Haliotis discus hannai.</title>
        <authorList>
            <person name="Kim Y.O."/>
            <person name="Park I.S."/>
            <person name="Park S."/>
            <person name="Nam B.H."/>
            <person name="Park J.M."/>
            <person name="Kim D.G."/>
            <person name="Yoon J.H."/>
        </authorList>
    </citation>
    <scope>NUCLEOTIDE SEQUENCE [LARGE SCALE GENOMIC DNA]</scope>
    <source>
        <strain evidence="4 5">KCTC 52418</strain>
    </source>
</reference>
<proteinExistence type="predicted"/>
<evidence type="ECO:0000256" key="2">
    <source>
        <dbReference type="ARBA" id="ARBA00022801"/>
    </source>
</evidence>
<keyword evidence="5" id="KW-1185">Reference proteome</keyword>
<evidence type="ECO:0000313" key="4">
    <source>
        <dbReference type="EMBL" id="QOD60670.1"/>
    </source>
</evidence>
<protein>
    <submittedName>
        <fullName evidence="4">HIRAN domain-containing protein</fullName>
    </submittedName>
</protein>
<name>A0A7L8AFD0_9FLAO</name>
<accession>A0A7L8AFD0</accession>
<dbReference type="Pfam" id="PF08797">
    <property type="entry name" value="HIRAN"/>
    <property type="match status" value="1"/>
</dbReference>
<dbReference type="Gene3D" id="3.30.70.2330">
    <property type="match status" value="1"/>
</dbReference>
<keyword evidence="2" id="KW-0378">Hydrolase</keyword>
<dbReference type="InterPro" id="IPR014905">
    <property type="entry name" value="HIRAN"/>
</dbReference>
<dbReference type="EMBL" id="CP061813">
    <property type="protein sequence ID" value="QOD60670.1"/>
    <property type="molecule type" value="Genomic_DNA"/>
</dbReference>
<evidence type="ECO:0000313" key="5">
    <source>
        <dbReference type="Proteomes" id="UP000516764"/>
    </source>
</evidence>
<dbReference type="KEGG" id="phal:H9I45_15220"/>
<dbReference type="OrthoDB" id="9812156at2"/>
<dbReference type="RefSeq" id="WP_088354273.1">
    <property type="nucleotide sequence ID" value="NZ_CP061813.1"/>
</dbReference>